<dbReference type="InterPro" id="IPR015943">
    <property type="entry name" value="WD40/YVTN_repeat-like_dom_sf"/>
</dbReference>
<dbReference type="PATRIC" id="fig|1203610.3.peg.3303"/>
<dbReference type="AlphaFoldDB" id="A0A0F5JE25"/>
<dbReference type="InterPro" id="IPR054550">
    <property type="entry name" value="Mala_s_1-like"/>
</dbReference>
<protein>
    <submittedName>
        <fullName evidence="1">Uncharacterized protein</fullName>
    </submittedName>
</protein>
<keyword evidence="2" id="KW-1185">Reference proteome</keyword>
<evidence type="ECO:0000313" key="2">
    <source>
        <dbReference type="Proteomes" id="UP000033035"/>
    </source>
</evidence>
<organism evidence="1 2">
    <name type="scientific">Parabacteroides gordonii MS-1 = DSM 23371</name>
    <dbReference type="NCBI Taxonomy" id="1203610"/>
    <lineage>
        <taxon>Bacteria</taxon>
        <taxon>Pseudomonadati</taxon>
        <taxon>Bacteroidota</taxon>
        <taxon>Bacteroidia</taxon>
        <taxon>Bacteroidales</taxon>
        <taxon>Tannerellaceae</taxon>
        <taxon>Parabacteroides</taxon>
    </lineage>
</organism>
<dbReference type="InterPro" id="IPR011044">
    <property type="entry name" value="Quino_amine_DH_bsu"/>
</dbReference>
<gene>
    <name evidence="1" type="ORF">HMPREF1536_03240</name>
</gene>
<dbReference type="SUPFAM" id="SSF50969">
    <property type="entry name" value="YVTN repeat-like/Quinoprotein amine dehydrogenase"/>
    <property type="match status" value="1"/>
</dbReference>
<dbReference type="Pfam" id="PF22701">
    <property type="entry name" value="Mala_s_1-like"/>
    <property type="match status" value="1"/>
</dbReference>
<dbReference type="Proteomes" id="UP000033035">
    <property type="component" value="Unassembled WGS sequence"/>
</dbReference>
<dbReference type="HOGENOM" id="CLU_942845_0_0_10"/>
<evidence type="ECO:0000313" key="1">
    <source>
        <dbReference type="EMBL" id="KKB55765.1"/>
    </source>
</evidence>
<dbReference type="RefSeq" id="WP_028726218.1">
    <property type="nucleotide sequence ID" value="NZ_KQ033919.1"/>
</dbReference>
<sequence length="295" mass="32708">MTKCCLKYLFCIVVVISTCCSCSNTREKLLVSGCGWKQVAILDKATGTIEWSHPLTPGEDCNDVEITPDGHILYAYTSGARLITRDQQTVWDFKAQKGEELFTATHLPSGNYMLAICGNPSRIVELDASGQPVDELQFDTSITGVHDQFRQIVKTPQNTYLIPLMGKGEVVEMNKNKEIVNRAECGGNPFAIQILPNGNWLVSCGDAHNFVEIDPAGKQIIRNVGDDDLPDISLLFVAELVRYKNGNTLISNWNGHSQDKSQPLLVEVDPDNRVVWTLPLHPDIVNISAVYSFQE</sequence>
<name>A0A0F5JE25_9BACT</name>
<comment type="caution">
    <text evidence="1">The sequence shown here is derived from an EMBL/GenBank/DDBJ whole genome shotgun (WGS) entry which is preliminary data.</text>
</comment>
<reference evidence="1 2" key="1">
    <citation type="submission" date="2013-04" db="EMBL/GenBank/DDBJ databases">
        <title>The Genome Sequence of Parabacteroides gordonii DSM 23371.</title>
        <authorList>
            <consortium name="The Broad Institute Genomics Platform"/>
            <person name="Earl A."/>
            <person name="Ward D."/>
            <person name="Feldgarden M."/>
            <person name="Gevers D."/>
            <person name="Martens E."/>
            <person name="Sakamoto M."/>
            <person name="Benno Y."/>
            <person name="Suzuki N."/>
            <person name="Matsunaga N."/>
            <person name="Koshihara K."/>
            <person name="Seki M."/>
            <person name="Komiya H."/>
            <person name="Walker B."/>
            <person name="Young S."/>
            <person name="Zeng Q."/>
            <person name="Gargeya S."/>
            <person name="Fitzgerald M."/>
            <person name="Haas B."/>
            <person name="Abouelleil A."/>
            <person name="Allen A.W."/>
            <person name="Alvarado L."/>
            <person name="Arachchi H.M."/>
            <person name="Berlin A.M."/>
            <person name="Chapman S.B."/>
            <person name="Gainer-Dewar J."/>
            <person name="Goldberg J."/>
            <person name="Griggs A."/>
            <person name="Gujja S."/>
            <person name="Hansen M."/>
            <person name="Howarth C."/>
            <person name="Imamovic A."/>
            <person name="Ireland A."/>
            <person name="Larimer J."/>
            <person name="McCowan C."/>
            <person name="Murphy C."/>
            <person name="Pearson M."/>
            <person name="Poon T.W."/>
            <person name="Priest M."/>
            <person name="Roberts A."/>
            <person name="Saif S."/>
            <person name="Shea T."/>
            <person name="Sisk P."/>
            <person name="Sykes S."/>
            <person name="Wortman J."/>
            <person name="Nusbaum C."/>
            <person name="Birren B."/>
        </authorList>
    </citation>
    <scope>NUCLEOTIDE SEQUENCE [LARGE SCALE GENOMIC DNA]</scope>
    <source>
        <strain evidence="1 2">MS-1</strain>
    </source>
</reference>
<accession>A0A0F5JE25</accession>
<dbReference type="Gene3D" id="2.130.10.10">
    <property type="entry name" value="YVTN repeat-like/Quinoprotein amine dehydrogenase"/>
    <property type="match status" value="1"/>
</dbReference>
<dbReference type="STRING" id="1203610.HMPREF1536_03240"/>
<proteinExistence type="predicted"/>
<dbReference type="EMBL" id="AQHW01000015">
    <property type="protein sequence ID" value="KKB55765.1"/>
    <property type="molecule type" value="Genomic_DNA"/>
</dbReference>